<dbReference type="OMA" id="DKACEDQ"/>
<dbReference type="InterPro" id="IPR001466">
    <property type="entry name" value="Beta-lactam-related"/>
</dbReference>
<feature type="domain" description="Beta-lactamase-related" evidence="1">
    <location>
        <begin position="21"/>
        <end position="391"/>
    </location>
</feature>
<dbReference type="InterPro" id="IPR012338">
    <property type="entry name" value="Beta-lactam/transpept-like"/>
</dbReference>
<dbReference type="OrthoDB" id="428260at2759"/>
<organism evidence="2 3">
    <name type="scientific">Penicillium patulum</name>
    <name type="common">Penicillium griseofulvum</name>
    <dbReference type="NCBI Taxonomy" id="5078"/>
    <lineage>
        <taxon>Eukaryota</taxon>
        <taxon>Fungi</taxon>
        <taxon>Dikarya</taxon>
        <taxon>Ascomycota</taxon>
        <taxon>Pezizomycotina</taxon>
        <taxon>Eurotiomycetes</taxon>
        <taxon>Eurotiomycetidae</taxon>
        <taxon>Eurotiales</taxon>
        <taxon>Aspergillaceae</taxon>
        <taxon>Penicillium</taxon>
    </lineage>
</organism>
<dbReference type="Pfam" id="PF00144">
    <property type="entry name" value="Beta-lactamase"/>
    <property type="match status" value="1"/>
</dbReference>
<comment type="caution">
    <text evidence="2">The sequence shown here is derived from an EMBL/GenBank/DDBJ whole genome shotgun (WGS) entry which is preliminary data.</text>
</comment>
<dbReference type="STRING" id="5078.A0A135LLJ1"/>
<dbReference type="Gene3D" id="3.40.710.10">
    <property type="entry name" value="DD-peptidase/beta-lactamase superfamily"/>
    <property type="match status" value="1"/>
</dbReference>
<name>A0A135LLJ1_PENPA</name>
<proteinExistence type="predicted"/>
<dbReference type="RefSeq" id="XP_040648373.1">
    <property type="nucleotide sequence ID" value="XM_040793518.1"/>
</dbReference>
<reference evidence="2 3" key="1">
    <citation type="journal article" date="2016" name="BMC Genomics">
        <title>Genome sequencing and secondary metabolism of the postharvest pathogen Penicillium griseofulvum.</title>
        <authorList>
            <person name="Banani H."/>
            <person name="Marcet-Houben M."/>
            <person name="Ballester A.R."/>
            <person name="Abbruscato P."/>
            <person name="Gonzalez-Candelas L."/>
            <person name="Gabaldon T."/>
            <person name="Spadaro D."/>
        </authorList>
    </citation>
    <scope>NUCLEOTIDE SEQUENCE [LARGE SCALE GENOMIC DNA]</scope>
    <source>
        <strain evidence="2 3">PG3</strain>
    </source>
</reference>
<dbReference type="GeneID" id="63708818"/>
<dbReference type="Proteomes" id="UP000070168">
    <property type="component" value="Unassembled WGS sequence"/>
</dbReference>
<protein>
    <submittedName>
        <fullName evidence="2">Beta-lactamase-related protein</fullName>
    </submittedName>
</protein>
<accession>A0A135LLJ1</accession>
<evidence type="ECO:0000313" key="2">
    <source>
        <dbReference type="EMBL" id="KXG49837.1"/>
    </source>
</evidence>
<keyword evidence="3" id="KW-1185">Reference proteome</keyword>
<sequence length="412" mass="45262">MSLTTEVHSQLCDLVDKACEDQQSGIPGATVVVVGKDGNELFAHSAGKRGAGSEEPMTLDTIFWIASCTKMLTGVACMQLVEQGILKLDDGEQTEGLCPELKSLEVLQPDGTLKKKKNAITLRMLLTHTAGFGYTFFNERLRQWSHPVGVDEFSGRIEDMKVPLLFQPGEGWEYGVGVDWAGIALERATGLTLNDYLQKNIFVPLGIKEMSMIPNQDMRRRLAYMNNRKPDGTLNPRDHLLRAPLVVDLENDAEVARVFNSGGGGIFAKPQEYCKVLAMLLNDGICPKTGSKLLRKETVDEMFSNQIPQFPNYSRQSIPAAKPDLTNPIPELYPVHGNPPQGWGLTFMLSNGGPTGRSNSAAHWAGLPNLWWWADREKGVAGIVCTQILPFGDAQVIGLWATVEAVINKALQ</sequence>
<gene>
    <name evidence="2" type="ORF">PGRI_058050</name>
</gene>
<dbReference type="PANTHER" id="PTHR43283:SF3">
    <property type="entry name" value="BETA-LACTAMASE FAMILY PROTEIN (AFU_ORTHOLOGUE AFUA_5G07500)"/>
    <property type="match status" value="1"/>
</dbReference>
<dbReference type="InterPro" id="IPR050789">
    <property type="entry name" value="Diverse_Enzym_Activities"/>
</dbReference>
<dbReference type="PANTHER" id="PTHR43283">
    <property type="entry name" value="BETA-LACTAMASE-RELATED"/>
    <property type="match status" value="1"/>
</dbReference>
<dbReference type="SUPFAM" id="SSF56601">
    <property type="entry name" value="beta-lactamase/transpeptidase-like"/>
    <property type="match status" value="1"/>
</dbReference>
<evidence type="ECO:0000313" key="3">
    <source>
        <dbReference type="Proteomes" id="UP000070168"/>
    </source>
</evidence>
<dbReference type="EMBL" id="LHQR01000048">
    <property type="protein sequence ID" value="KXG49837.1"/>
    <property type="molecule type" value="Genomic_DNA"/>
</dbReference>
<dbReference type="AlphaFoldDB" id="A0A135LLJ1"/>
<evidence type="ECO:0000259" key="1">
    <source>
        <dbReference type="Pfam" id="PF00144"/>
    </source>
</evidence>